<proteinExistence type="predicted"/>
<dbReference type="GeneID" id="12987330"/>
<accession>G4NIG3</accession>
<dbReference type="Proteomes" id="UP000009058">
    <property type="component" value="Chromosome 6"/>
</dbReference>
<dbReference type="RefSeq" id="XP_003720390.1">
    <property type="nucleotide sequence ID" value="XM_003720342.1"/>
</dbReference>
<dbReference type="VEuPathDB" id="FungiDB:MGG_17836"/>
<evidence type="ECO:0000313" key="2">
    <source>
        <dbReference type="Proteomes" id="UP000009058"/>
    </source>
</evidence>
<evidence type="ECO:0000313" key="1">
    <source>
        <dbReference type="EMBL" id="EHA48023.1"/>
    </source>
</evidence>
<sequence length="52" mass="5460">MYHTGKKSPCHLRVPTLLAGSGTATPEAAMNICGHLGKAWYDGSSTAKKSLD</sequence>
<organism evidence="1 2">
    <name type="scientific">Pyricularia oryzae (strain 70-15 / ATCC MYA-4617 / FGSC 8958)</name>
    <name type="common">Rice blast fungus</name>
    <name type="synonym">Magnaporthe oryzae</name>
    <dbReference type="NCBI Taxonomy" id="242507"/>
    <lineage>
        <taxon>Eukaryota</taxon>
        <taxon>Fungi</taxon>
        <taxon>Dikarya</taxon>
        <taxon>Ascomycota</taxon>
        <taxon>Pezizomycotina</taxon>
        <taxon>Sordariomycetes</taxon>
        <taxon>Sordariomycetidae</taxon>
        <taxon>Magnaporthales</taxon>
        <taxon>Pyriculariaceae</taxon>
        <taxon>Pyricularia</taxon>
    </lineage>
</organism>
<dbReference type="AlphaFoldDB" id="G4NIG3"/>
<dbReference type="HOGENOM" id="CLU_3087716_0_0_1"/>
<dbReference type="KEGG" id="mgr:MGG_17836"/>
<reference evidence="1 2" key="1">
    <citation type="journal article" date="2005" name="Nature">
        <title>The genome sequence of the rice blast fungus Magnaporthe grisea.</title>
        <authorList>
            <person name="Dean R.A."/>
            <person name="Talbot N.J."/>
            <person name="Ebbole D.J."/>
            <person name="Farman M.L."/>
            <person name="Mitchell T.K."/>
            <person name="Orbach M.J."/>
            <person name="Thon M."/>
            <person name="Kulkarni R."/>
            <person name="Xu J.R."/>
            <person name="Pan H."/>
            <person name="Read N.D."/>
            <person name="Lee Y.H."/>
            <person name="Carbone I."/>
            <person name="Brown D."/>
            <person name="Oh Y.Y."/>
            <person name="Donofrio N."/>
            <person name="Jeong J.S."/>
            <person name="Soanes D.M."/>
            <person name="Djonovic S."/>
            <person name="Kolomiets E."/>
            <person name="Rehmeyer C."/>
            <person name="Li W."/>
            <person name="Harding M."/>
            <person name="Kim S."/>
            <person name="Lebrun M.H."/>
            <person name="Bohnert H."/>
            <person name="Coughlan S."/>
            <person name="Butler J."/>
            <person name="Calvo S."/>
            <person name="Ma L.J."/>
            <person name="Nicol R."/>
            <person name="Purcell S."/>
            <person name="Nusbaum C."/>
            <person name="Galagan J.E."/>
            <person name="Birren B.W."/>
        </authorList>
    </citation>
    <scope>NUCLEOTIDE SEQUENCE [LARGE SCALE GENOMIC DNA]</scope>
    <source>
        <strain evidence="2">70-15 / ATCC MYA-4617 / FGSC 8958</strain>
    </source>
</reference>
<keyword evidence="2" id="KW-1185">Reference proteome</keyword>
<dbReference type="InParanoid" id="G4NIG3"/>
<reference key="2">
    <citation type="submission" date="2011-05" db="EMBL/GenBank/DDBJ databases">
        <title>The Genome Sequence of Magnaporthe oryzae 70-15.</title>
        <authorList>
            <consortium name="The Broad Institute Genome Sequencing Platform"/>
            <person name="Ma L.-J."/>
            <person name="Dead R."/>
            <person name="Young S.K."/>
            <person name="Zeng Q."/>
            <person name="Gargeya S."/>
            <person name="Fitzgerald M."/>
            <person name="Haas B."/>
            <person name="Abouelleil A."/>
            <person name="Alvarado L."/>
            <person name="Arachchi H.M."/>
            <person name="Berlin A."/>
            <person name="Brown A."/>
            <person name="Chapman S.B."/>
            <person name="Chen Z."/>
            <person name="Dunbar C."/>
            <person name="Freedman E."/>
            <person name="Gearin G."/>
            <person name="Gellesch M."/>
            <person name="Goldberg J."/>
            <person name="Griggs A."/>
            <person name="Gujja S."/>
            <person name="Heiman D."/>
            <person name="Howarth C."/>
            <person name="Larson L."/>
            <person name="Lui A."/>
            <person name="MacDonald P.J.P."/>
            <person name="Mehta T."/>
            <person name="Montmayeur A."/>
            <person name="Murphy C."/>
            <person name="Neiman D."/>
            <person name="Pearson M."/>
            <person name="Priest M."/>
            <person name="Roberts A."/>
            <person name="Saif S."/>
            <person name="Shea T."/>
            <person name="Shenoy N."/>
            <person name="Sisk P."/>
            <person name="Stolte C."/>
            <person name="Sykes S."/>
            <person name="Yandava C."/>
            <person name="Wortman J."/>
            <person name="Nusbaum C."/>
            <person name="Birren B."/>
        </authorList>
    </citation>
    <scope>NUCLEOTIDE SEQUENCE</scope>
    <source>
        <strain>70-15</strain>
    </source>
</reference>
<name>G4NIG3_PYRO7</name>
<protein>
    <submittedName>
        <fullName evidence="1">Uncharacterized protein</fullName>
    </submittedName>
</protein>
<dbReference type="EMBL" id="CM001236">
    <property type="protein sequence ID" value="EHA48023.1"/>
    <property type="molecule type" value="Genomic_DNA"/>
</dbReference>
<gene>
    <name evidence="1" type="ORF">MGG_17836</name>
</gene>